<keyword evidence="1" id="KW-0694">RNA-binding</keyword>
<dbReference type="SMART" id="SM00028">
    <property type="entry name" value="TPR"/>
    <property type="match status" value="3"/>
</dbReference>
<evidence type="ECO:0000259" key="5">
    <source>
        <dbReference type="PROSITE" id="PS50102"/>
    </source>
</evidence>
<dbReference type="Pfam" id="PF00627">
    <property type="entry name" value="UBA"/>
    <property type="match status" value="1"/>
</dbReference>
<protein>
    <recommendedName>
        <fullName evidence="9">Tetratricopeptide repeat domain 31</fullName>
    </recommendedName>
</protein>
<feature type="domain" description="RRM" evidence="5">
    <location>
        <begin position="415"/>
        <end position="487"/>
    </location>
</feature>
<evidence type="ECO:0000256" key="4">
    <source>
        <dbReference type="SAM" id="MobiDB-lite"/>
    </source>
</evidence>
<evidence type="ECO:0000256" key="1">
    <source>
        <dbReference type="PROSITE-ProRule" id="PRU00176"/>
    </source>
</evidence>
<dbReference type="Proteomes" id="UP000314982">
    <property type="component" value="Unassembled WGS sequence"/>
</dbReference>
<dbReference type="Gene3D" id="1.25.40.10">
    <property type="entry name" value="Tetratricopeptide repeat domain"/>
    <property type="match status" value="1"/>
</dbReference>
<keyword evidence="3" id="KW-0862">Zinc</keyword>
<dbReference type="SUPFAM" id="SSF48452">
    <property type="entry name" value="TPR-like"/>
    <property type="match status" value="1"/>
</dbReference>
<feature type="region of interest" description="Disordered" evidence="4">
    <location>
        <begin position="54"/>
        <end position="86"/>
    </location>
</feature>
<evidence type="ECO:0000256" key="2">
    <source>
        <dbReference type="PROSITE-ProRule" id="PRU00339"/>
    </source>
</evidence>
<dbReference type="InterPro" id="IPR012677">
    <property type="entry name" value="Nucleotide-bd_a/b_plait_sf"/>
</dbReference>
<feature type="domain" description="C3H1-type" evidence="6">
    <location>
        <begin position="506"/>
        <end position="533"/>
    </location>
</feature>
<feature type="zinc finger region" description="C3H1-type" evidence="3">
    <location>
        <begin position="506"/>
        <end position="533"/>
    </location>
</feature>
<evidence type="ECO:0000259" key="6">
    <source>
        <dbReference type="PROSITE" id="PS50103"/>
    </source>
</evidence>
<organism evidence="7 8">
    <name type="scientific">Hucho hucho</name>
    <name type="common">huchen</name>
    <dbReference type="NCBI Taxonomy" id="62062"/>
    <lineage>
        <taxon>Eukaryota</taxon>
        <taxon>Metazoa</taxon>
        <taxon>Chordata</taxon>
        <taxon>Craniata</taxon>
        <taxon>Vertebrata</taxon>
        <taxon>Euteleostomi</taxon>
        <taxon>Actinopterygii</taxon>
        <taxon>Neopterygii</taxon>
        <taxon>Teleostei</taxon>
        <taxon>Protacanthopterygii</taxon>
        <taxon>Salmoniformes</taxon>
        <taxon>Salmonidae</taxon>
        <taxon>Salmoninae</taxon>
        <taxon>Hucho</taxon>
    </lineage>
</organism>
<dbReference type="CDD" id="cd14270">
    <property type="entry name" value="UBA"/>
    <property type="match status" value="1"/>
</dbReference>
<dbReference type="PANTHER" id="PTHR47678:SF1">
    <property type="entry name" value="TETRATRICOPEPTIDE REPEAT PROTEIN 31"/>
    <property type="match status" value="1"/>
</dbReference>
<dbReference type="GO" id="GO:0008270">
    <property type="term" value="F:zinc ion binding"/>
    <property type="evidence" value="ECO:0007669"/>
    <property type="project" value="UniProtKB-KW"/>
</dbReference>
<dbReference type="PROSITE" id="PS50103">
    <property type="entry name" value="ZF_C3H1"/>
    <property type="match status" value="1"/>
</dbReference>
<reference evidence="7" key="2">
    <citation type="submission" date="2025-08" db="UniProtKB">
        <authorList>
            <consortium name="Ensembl"/>
        </authorList>
    </citation>
    <scope>IDENTIFICATION</scope>
</reference>
<sequence>MRGYIDDEYDDDEDYYDDKKHKDKKAYCGFAHNFLGHSIPKLPLTPHPRIRQLTSEEAEKNARELIEEENKLKEKAEKKRLKKKQLDMSSCFVSTAACIAKRQLEQKPKPAKKSIIQQPQEPVVEQQQQEEEVEQQQQEEEVEQQQQEEEVEQQQQEEEVEQQQQEEVEQQQDVEQREGIVRKKEKKVEATDADDILRRSTELALIGNQFAACGQLEMAVKYFTDAIKHNPTEFKLFGNRSFCYEKMQQYDRALCDAELALSMEPGWIKGLYRKGKALSGLKRYFEACQTYKEVLKQDNSCSDAAQELMRVQIMQLMEMGFTREQSSNALIAHGDFEKAVDVLSGIEGEYVSNDFPAAATPAEDSATWEGVGPRPKPLLQTRPKPRSTTPGPEPRSHIPGAVHHVAPGGSTSNLFPVYVGCLGPNTTQPMLHSLFSSAGTIHSIKILRSSNCAFVNYTNMDHCERAIRTLHGKVLNGVMLAVRHPDKVMQKKLGLSQLASTLTNAPEKSQECYFWRTTGCVRYNSCIFSHVPQHKGIDRDKVNK</sequence>
<dbReference type="InterPro" id="IPR035979">
    <property type="entry name" value="RBD_domain_sf"/>
</dbReference>
<keyword evidence="8" id="KW-1185">Reference proteome</keyword>
<dbReference type="PANTHER" id="PTHR47678">
    <property type="entry name" value="TETRATRICOPEPTIDE REPEAT PROTEIN 31"/>
    <property type="match status" value="1"/>
</dbReference>
<dbReference type="PROSITE" id="PS50102">
    <property type="entry name" value="RRM"/>
    <property type="match status" value="1"/>
</dbReference>
<dbReference type="SUPFAM" id="SSF46934">
    <property type="entry name" value="UBA-like"/>
    <property type="match status" value="1"/>
</dbReference>
<name>A0A4W5JPT6_9TELE</name>
<keyword evidence="3" id="KW-0479">Metal-binding</keyword>
<evidence type="ECO:0000313" key="8">
    <source>
        <dbReference type="Proteomes" id="UP000314982"/>
    </source>
</evidence>
<dbReference type="PROSITE" id="PS50005">
    <property type="entry name" value="TPR"/>
    <property type="match status" value="1"/>
</dbReference>
<evidence type="ECO:0008006" key="9">
    <source>
        <dbReference type="Google" id="ProtNLM"/>
    </source>
</evidence>
<dbReference type="Gene3D" id="3.30.70.330">
    <property type="match status" value="1"/>
</dbReference>
<accession>A0A4W5JPT6</accession>
<dbReference type="InterPro" id="IPR000504">
    <property type="entry name" value="RRM_dom"/>
</dbReference>
<feature type="region of interest" description="Disordered" evidence="4">
    <location>
        <begin position="361"/>
        <end position="401"/>
    </location>
</feature>
<dbReference type="GO" id="GO:0003723">
    <property type="term" value="F:RNA binding"/>
    <property type="evidence" value="ECO:0007669"/>
    <property type="project" value="UniProtKB-UniRule"/>
</dbReference>
<feature type="compositionally biased region" description="Acidic residues" evidence="4">
    <location>
        <begin position="128"/>
        <end position="172"/>
    </location>
</feature>
<proteinExistence type="predicted"/>
<dbReference type="SUPFAM" id="SSF54928">
    <property type="entry name" value="RNA-binding domain, RBD"/>
    <property type="match status" value="1"/>
</dbReference>
<dbReference type="GeneTree" id="ENSGT00940000161036"/>
<feature type="compositionally biased region" description="Low complexity" evidence="4">
    <location>
        <begin position="117"/>
        <end position="127"/>
    </location>
</feature>
<dbReference type="SMART" id="SM00360">
    <property type="entry name" value="RRM"/>
    <property type="match status" value="1"/>
</dbReference>
<dbReference type="InterPro" id="IPR011990">
    <property type="entry name" value="TPR-like_helical_dom_sf"/>
</dbReference>
<dbReference type="STRING" id="62062.ENSHHUP00000001749"/>
<dbReference type="Gene3D" id="1.10.8.10">
    <property type="entry name" value="DNA helicase RuvA subunit, C-terminal domain"/>
    <property type="match status" value="1"/>
</dbReference>
<reference evidence="7" key="3">
    <citation type="submission" date="2025-09" db="UniProtKB">
        <authorList>
            <consortium name="Ensembl"/>
        </authorList>
    </citation>
    <scope>IDENTIFICATION</scope>
</reference>
<dbReference type="Pfam" id="PF00076">
    <property type="entry name" value="RRM_1"/>
    <property type="match status" value="1"/>
</dbReference>
<dbReference type="Ensembl" id="ENSHHUT00000001809.1">
    <property type="protein sequence ID" value="ENSHHUP00000001749.1"/>
    <property type="gene ID" value="ENSHHUG00000001166.1"/>
</dbReference>
<reference evidence="8" key="1">
    <citation type="submission" date="2018-06" db="EMBL/GenBank/DDBJ databases">
        <title>Genome assembly of Danube salmon.</title>
        <authorList>
            <person name="Macqueen D.J."/>
            <person name="Gundappa M.K."/>
        </authorList>
    </citation>
    <scope>NUCLEOTIDE SEQUENCE [LARGE SCALE GENOMIC DNA]</scope>
</reference>
<feature type="compositionally biased region" description="Basic and acidic residues" evidence="4">
    <location>
        <begin position="57"/>
        <end position="77"/>
    </location>
</feature>
<dbReference type="InterPro" id="IPR019734">
    <property type="entry name" value="TPR_rpt"/>
</dbReference>
<dbReference type="InterPro" id="IPR000571">
    <property type="entry name" value="Znf_CCCH"/>
</dbReference>
<dbReference type="AlphaFoldDB" id="A0A4W5JPT6"/>
<dbReference type="InterPro" id="IPR009060">
    <property type="entry name" value="UBA-like_sf"/>
</dbReference>
<dbReference type="InterPro" id="IPR015940">
    <property type="entry name" value="UBA"/>
</dbReference>
<keyword evidence="3" id="KW-0863">Zinc-finger</keyword>
<evidence type="ECO:0000313" key="7">
    <source>
        <dbReference type="Ensembl" id="ENSHHUP00000001749.1"/>
    </source>
</evidence>
<dbReference type="CDD" id="cd00590">
    <property type="entry name" value="RRM_SF"/>
    <property type="match status" value="1"/>
</dbReference>
<evidence type="ECO:0000256" key="3">
    <source>
        <dbReference type="PROSITE-ProRule" id="PRU00723"/>
    </source>
</evidence>
<keyword evidence="2" id="KW-0802">TPR repeat</keyword>
<feature type="region of interest" description="Disordered" evidence="4">
    <location>
        <begin position="105"/>
        <end position="176"/>
    </location>
</feature>
<feature type="repeat" description="TPR" evidence="2">
    <location>
        <begin position="200"/>
        <end position="233"/>
    </location>
</feature>